<evidence type="ECO:0000313" key="1">
    <source>
        <dbReference type="EMBL" id="QZE14109.1"/>
    </source>
</evidence>
<gene>
    <name evidence="1" type="ORF">K4L44_16505</name>
</gene>
<dbReference type="EMBL" id="CP081303">
    <property type="protein sequence ID" value="QZE14109.1"/>
    <property type="molecule type" value="Genomic_DNA"/>
</dbReference>
<evidence type="ECO:0000313" key="2">
    <source>
        <dbReference type="Proteomes" id="UP000826212"/>
    </source>
</evidence>
<proteinExistence type="predicted"/>
<accession>A0AC61NR14</accession>
<organism evidence="1 2">
    <name type="scientific">Halosquirtibacter laminarini</name>
    <dbReference type="NCBI Taxonomy" id="3374600"/>
    <lineage>
        <taxon>Bacteria</taxon>
        <taxon>Pseudomonadati</taxon>
        <taxon>Bacteroidota</taxon>
        <taxon>Bacteroidia</taxon>
        <taxon>Marinilabiliales</taxon>
        <taxon>Prolixibacteraceae</taxon>
        <taxon>Halosquirtibacter</taxon>
    </lineage>
</organism>
<dbReference type="Proteomes" id="UP000826212">
    <property type="component" value="Chromosome"/>
</dbReference>
<name>A0AC61NR14_9BACT</name>
<keyword evidence="2" id="KW-1185">Reference proteome</keyword>
<sequence length="62" mass="7359">MIIMLDYARIILPKVSFSEELFEKELLKCIEWVGPENLNELFQFCQDNFGIEHGTIIQKVFH</sequence>
<protein>
    <submittedName>
        <fullName evidence="1">Uncharacterized protein</fullName>
    </submittedName>
</protein>
<reference evidence="1" key="1">
    <citation type="submission" date="2021-08" db="EMBL/GenBank/DDBJ databases">
        <title>Novel anaerobic bacterium isolated from sea squirt in East Sea, Republic of Korea.</title>
        <authorList>
            <person name="Nguyen T.H."/>
            <person name="Li Z."/>
            <person name="Lee Y.-J."/>
            <person name="Ko J."/>
            <person name="Kim S.-G."/>
        </authorList>
    </citation>
    <scope>NUCLEOTIDE SEQUENCE</scope>
    <source>
        <strain evidence="1">KCTC 25031</strain>
    </source>
</reference>